<comment type="catalytic activity">
    <reaction evidence="8">
        <text>L-threonyl-[protein] + ATP = O-phospho-L-threonyl-[protein] + ADP + H(+)</text>
        <dbReference type="Rhea" id="RHEA:46608"/>
        <dbReference type="Rhea" id="RHEA-COMP:11060"/>
        <dbReference type="Rhea" id="RHEA-COMP:11605"/>
        <dbReference type="ChEBI" id="CHEBI:15378"/>
        <dbReference type="ChEBI" id="CHEBI:30013"/>
        <dbReference type="ChEBI" id="CHEBI:30616"/>
        <dbReference type="ChEBI" id="CHEBI:61977"/>
        <dbReference type="ChEBI" id="CHEBI:456216"/>
        <dbReference type="EC" id="2.7.11.1"/>
    </reaction>
</comment>
<proteinExistence type="predicted"/>
<dbReference type="PROSITE" id="PS51285">
    <property type="entry name" value="AGC_KINASE_CTER"/>
    <property type="match status" value="1"/>
</dbReference>
<keyword evidence="7" id="KW-0067">ATP-binding</keyword>
<dbReference type="GO" id="GO:0005737">
    <property type="term" value="C:cytoplasm"/>
    <property type="evidence" value="ECO:0007669"/>
    <property type="project" value="TreeGrafter"/>
</dbReference>
<keyword evidence="5" id="KW-0547">Nucleotide-binding</keyword>
<feature type="region of interest" description="Disordered" evidence="10">
    <location>
        <begin position="299"/>
        <end position="320"/>
    </location>
</feature>
<dbReference type="AlphaFoldDB" id="A0A5K3FSC7"/>
<dbReference type="InterPro" id="IPR050839">
    <property type="entry name" value="Rho-assoc_Ser/Thr_Kinase"/>
</dbReference>
<keyword evidence="6" id="KW-0418">Kinase</keyword>
<feature type="compositionally biased region" description="Basic residues" evidence="10">
    <location>
        <begin position="125"/>
        <end position="135"/>
    </location>
</feature>
<keyword evidence="2" id="KW-0723">Serine/threonine-protein kinase</keyword>
<feature type="domain" description="AGC-kinase C-terminal" evidence="12">
    <location>
        <begin position="50"/>
        <end position="118"/>
    </location>
</feature>
<evidence type="ECO:0000256" key="10">
    <source>
        <dbReference type="SAM" id="MobiDB-lite"/>
    </source>
</evidence>
<evidence type="ECO:0000256" key="4">
    <source>
        <dbReference type="ARBA" id="ARBA00022679"/>
    </source>
</evidence>
<reference evidence="13" key="1">
    <citation type="submission" date="2019-11" db="UniProtKB">
        <authorList>
            <consortium name="WormBaseParasite"/>
        </authorList>
    </citation>
    <scope>IDENTIFICATION</scope>
</reference>
<dbReference type="WBParaSite" id="MCU_009583-RA">
    <property type="protein sequence ID" value="MCU_009583-RA"/>
    <property type="gene ID" value="MCU_009583"/>
</dbReference>
<dbReference type="InterPro" id="IPR017892">
    <property type="entry name" value="Pkinase_C"/>
</dbReference>
<keyword evidence="4" id="KW-0808">Transferase</keyword>
<dbReference type="PANTHER" id="PTHR22988">
    <property type="entry name" value="MYOTONIC DYSTROPHY S/T KINASE-RELATED"/>
    <property type="match status" value="1"/>
</dbReference>
<evidence type="ECO:0000259" key="12">
    <source>
        <dbReference type="PROSITE" id="PS51285"/>
    </source>
</evidence>
<protein>
    <recommendedName>
        <fullName evidence="1">non-specific serine/threonine protein kinase</fullName>
        <ecNumber evidence="1">2.7.11.1</ecNumber>
    </recommendedName>
</protein>
<sequence length="320" mass="36193">MSWRETLKFPPETPISKEAHDLITLLCTDAESRLGSNGGLEQFRKHPFFDNVDWENIRERPAAIPVQIRSIDDTTNFDEFPDEDLTWPNVTDPKKSYKKDLAFINYTYKAFDGCSSCDRRLARPSNHHHQQRHVRPCPAAGTAAPSPPSPPKPDFAYAITVLYKHPSSSSSSSLKSFTRCRAFSPPILYSPAHIHASRAFTLKSTRFVQICTNQNCSNYHYQQCSDSSIFHRMGYRAHRHSWIPSPLLAVFLLLLLLLISKSHFVYLRVCVTSTTTTNAVLTVGEANIIVTAPYFRPPIPSPTDLRSPSTPKPPHEREGE</sequence>
<dbReference type="PANTHER" id="PTHR22988:SF71">
    <property type="entry name" value="CITRON RHO-INTERACTING KINASE"/>
    <property type="match status" value="1"/>
</dbReference>
<evidence type="ECO:0000256" key="7">
    <source>
        <dbReference type="ARBA" id="ARBA00022840"/>
    </source>
</evidence>
<evidence type="ECO:0000256" key="11">
    <source>
        <dbReference type="SAM" id="Phobius"/>
    </source>
</evidence>
<evidence type="ECO:0000256" key="8">
    <source>
        <dbReference type="ARBA" id="ARBA00047899"/>
    </source>
</evidence>
<comment type="catalytic activity">
    <reaction evidence="9">
        <text>L-seryl-[protein] + ATP = O-phospho-L-seryl-[protein] + ADP + H(+)</text>
        <dbReference type="Rhea" id="RHEA:17989"/>
        <dbReference type="Rhea" id="RHEA-COMP:9863"/>
        <dbReference type="Rhea" id="RHEA-COMP:11604"/>
        <dbReference type="ChEBI" id="CHEBI:15378"/>
        <dbReference type="ChEBI" id="CHEBI:29999"/>
        <dbReference type="ChEBI" id="CHEBI:30616"/>
        <dbReference type="ChEBI" id="CHEBI:83421"/>
        <dbReference type="ChEBI" id="CHEBI:456216"/>
        <dbReference type="EC" id="2.7.11.1"/>
    </reaction>
</comment>
<dbReference type="GO" id="GO:0031032">
    <property type="term" value="P:actomyosin structure organization"/>
    <property type="evidence" value="ECO:0007669"/>
    <property type="project" value="TreeGrafter"/>
</dbReference>
<evidence type="ECO:0000256" key="1">
    <source>
        <dbReference type="ARBA" id="ARBA00012513"/>
    </source>
</evidence>
<dbReference type="Pfam" id="PF00433">
    <property type="entry name" value="Pkinase_C"/>
    <property type="match status" value="1"/>
</dbReference>
<keyword evidence="11" id="KW-1133">Transmembrane helix</keyword>
<dbReference type="GO" id="GO:0004674">
    <property type="term" value="F:protein serine/threonine kinase activity"/>
    <property type="evidence" value="ECO:0007669"/>
    <property type="project" value="UniProtKB-KW"/>
</dbReference>
<dbReference type="EC" id="2.7.11.1" evidence="1"/>
<evidence type="ECO:0000256" key="9">
    <source>
        <dbReference type="ARBA" id="ARBA00048679"/>
    </source>
</evidence>
<feature type="transmembrane region" description="Helical" evidence="11">
    <location>
        <begin position="242"/>
        <end position="259"/>
    </location>
</feature>
<dbReference type="GO" id="GO:0005524">
    <property type="term" value="F:ATP binding"/>
    <property type="evidence" value="ECO:0007669"/>
    <property type="project" value="UniProtKB-KW"/>
</dbReference>
<keyword evidence="11" id="KW-0472">Membrane</keyword>
<dbReference type="InterPro" id="IPR000961">
    <property type="entry name" value="AGC-kinase_C"/>
</dbReference>
<evidence type="ECO:0000313" key="13">
    <source>
        <dbReference type="WBParaSite" id="MCU_009583-RA"/>
    </source>
</evidence>
<evidence type="ECO:0000256" key="2">
    <source>
        <dbReference type="ARBA" id="ARBA00022527"/>
    </source>
</evidence>
<feature type="region of interest" description="Disordered" evidence="10">
    <location>
        <begin position="125"/>
        <end position="150"/>
    </location>
</feature>
<dbReference type="GO" id="GO:0005856">
    <property type="term" value="C:cytoskeleton"/>
    <property type="evidence" value="ECO:0007669"/>
    <property type="project" value="TreeGrafter"/>
</dbReference>
<dbReference type="Gene3D" id="1.10.510.10">
    <property type="entry name" value="Transferase(Phosphotransferase) domain 1"/>
    <property type="match status" value="1"/>
</dbReference>
<evidence type="ECO:0000256" key="5">
    <source>
        <dbReference type="ARBA" id="ARBA00022741"/>
    </source>
</evidence>
<evidence type="ECO:0000256" key="3">
    <source>
        <dbReference type="ARBA" id="ARBA00022553"/>
    </source>
</evidence>
<evidence type="ECO:0000256" key="6">
    <source>
        <dbReference type="ARBA" id="ARBA00022777"/>
    </source>
</evidence>
<organism evidence="13">
    <name type="scientific">Mesocestoides corti</name>
    <name type="common">Flatworm</name>
    <dbReference type="NCBI Taxonomy" id="53468"/>
    <lineage>
        <taxon>Eukaryota</taxon>
        <taxon>Metazoa</taxon>
        <taxon>Spiralia</taxon>
        <taxon>Lophotrochozoa</taxon>
        <taxon>Platyhelminthes</taxon>
        <taxon>Cestoda</taxon>
        <taxon>Eucestoda</taxon>
        <taxon>Cyclophyllidea</taxon>
        <taxon>Mesocestoididae</taxon>
        <taxon>Mesocestoides</taxon>
    </lineage>
</organism>
<accession>A0A5K3FSC7</accession>
<keyword evidence="3" id="KW-0597">Phosphoprotein</keyword>
<name>A0A5K3FSC7_MESCO</name>
<keyword evidence="11" id="KW-0812">Transmembrane</keyword>